<sequence>MWITKEMIEESTHIIFIFGDNLLQRGLGGQAKVCRPFVNKGKALGIPTKRKPTMYADAFFSDRDDEIRAVRWAIRTIISKYDGGYTIIFMPNIGRGYAKLPEKSPRIYKLISNFIKTFT</sequence>
<organism evidence="2">
    <name type="scientific">marine sediment metagenome</name>
    <dbReference type="NCBI Taxonomy" id="412755"/>
    <lineage>
        <taxon>unclassified sequences</taxon>
        <taxon>metagenomes</taxon>
        <taxon>ecological metagenomes</taxon>
    </lineage>
</organism>
<gene>
    <name evidence="2" type="ORF">LCGC14_2577390</name>
</gene>
<dbReference type="Pfam" id="PF25176">
    <property type="entry name" value="DUF7831"/>
    <property type="match status" value="1"/>
</dbReference>
<proteinExistence type="predicted"/>
<evidence type="ECO:0000313" key="2">
    <source>
        <dbReference type="EMBL" id="KKL08285.1"/>
    </source>
</evidence>
<accession>A0A0F9AFV7</accession>
<feature type="domain" description="DUF7831" evidence="1">
    <location>
        <begin position="2"/>
        <end position="113"/>
    </location>
</feature>
<dbReference type="EMBL" id="LAZR01042941">
    <property type="protein sequence ID" value="KKL08285.1"/>
    <property type="molecule type" value="Genomic_DNA"/>
</dbReference>
<name>A0A0F9AFV7_9ZZZZ</name>
<dbReference type="AlphaFoldDB" id="A0A0F9AFV7"/>
<reference evidence="2" key="1">
    <citation type="journal article" date="2015" name="Nature">
        <title>Complex archaea that bridge the gap between prokaryotes and eukaryotes.</title>
        <authorList>
            <person name="Spang A."/>
            <person name="Saw J.H."/>
            <person name="Jorgensen S.L."/>
            <person name="Zaremba-Niedzwiedzka K."/>
            <person name="Martijn J."/>
            <person name="Lind A.E."/>
            <person name="van Eijk R."/>
            <person name="Schleper C."/>
            <person name="Guy L."/>
            <person name="Ettema T.J."/>
        </authorList>
    </citation>
    <scope>NUCLEOTIDE SEQUENCE</scope>
</reference>
<protein>
    <recommendedName>
        <fullName evidence="1">DUF7831 domain-containing protein</fullName>
    </recommendedName>
</protein>
<comment type="caution">
    <text evidence="2">The sequence shown here is derived from an EMBL/GenBank/DDBJ whole genome shotgun (WGS) entry which is preliminary data.</text>
</comment>
<dbReference type="InterPro" id="IPR057153">
    <property type="entry name" value="DUF7831"/>
</dbReference>
<evidence type="ECO:0000259" key="1">
    <source>
        <dbReference type="Pfam" id="PF25176"/>
    </source>
</evidence>